<name>A0A0G4F4V4_9ALVE</name>
<dbReference type="VEuPathDB" id="CryptoDB:Cvel_15047"/>
<reference evidence="2" key="1">
    <citation type="submission" date="2014-11" db="EMBL/GenBank/DDBJ databases">
        <authorList>
            <person name="Otto D Thomas"/>
            <person name="Naeem Raeece"/>
        </authorList>
    </citation>
    <scope>NUCLEOTIDE SEQUENCE</scope>
</reference>
<feature type="region of interest" description="Disordered" evidence="1">
    <location>
        <begin position="118"/>
        <end position="176"/>
    </location>
</feature>
<organism evidence="2">
    <name type="scientific">Chromera velia CCMP2878</name>
    <dbReference type="NCBI Taxonomy" id="1169474"/>
    <lineage>
        <taxon>Eukaryota</taxon>
        <taxon>Sar</taxon>
        <taxon>Alveolata</taxon>
        <taxon>Colpodellida</taxon>
        <taxon>Chromeraceae</taxon>
        <taxon>Chromera</taxon>
    </lineage>
</organism>
<dbReference type="EMBL" id="CDMZ01000106">
    <property type="protein sequence ID" value="CEM06752.1"/>
    <property type="molecule type" value="Genomic_DNA"/>
</dbReference>
<protein>
    <submittedName>
        <fullName evidence="2">Uncharacterized protein</fullName>
    </submittedName>
</protein>
<proteinExistence type="predicted"/>
<evidence type="ECO:0000256" key="1">
    <source>
        <dbReference type="SAM" id="MobiDB-lite"/>
    </source>
</evidence>
<dbReference type="AlphaFoldDB" id="A0A0G4F4V4"/>
<accession>A0A0G4F4V4</accession>
<sequence>MLRPSSRTGRAATSLSHTLCWVGGPLFRRPFIRAGMRRSLIMPSSCPICPPAPGTTRATNFHSCCRDLEQAAYALCGANSAAVATLFTFLAHSFTFSCIHFSLCASVPTCPPRRRVPSTIYRGGAGGRAEGGYEWREEGEEEEDEEEEEEEEAWREEEKEEEEGEEEEEEEEEGEG</sequence>
<gene>
    <name evidence="2" type="ORF">Cvel_15047</name>
</gene>
<feature type="compositionally biased region" description="Acidic residues" evidence="1">
    <location>
        <begin position="137"/>
        <end position="176"/>
    </location>
</feature>
<evidence type="ECO:0000313" key="2">
    <source>
        <dbReference type="EMBL" id="CEM06752.1"/>
    </source>
</evidence>